<keyword evidence="4" id="KW-0804">Transcription</keyword>
<dbReference type="OrthoDB" id="1849040at2"/>
<dbReference type="Pfam" id="PF03965">
    <property type="entry name" value="Penicillinase_R"/>
    <property type="match status" value="1"/>
</dbReference>
<dbReference type="RefSeq" id="WP_138190931.1">
    <property type="nucleotide sequence ID" value="NZ_VBWP01000005.1"/>
</dbReference>
<comment type="similarity">
    <text evidence="1">Belongs to the BlaI transcriptional regulatory family.</text>
</comment>
<dbReference type="InterPro" id="IPR005650">
    <property type="entry name" value="BlaI_family"/>
</dbReference>
<dbReference type="InterPro" id="IPR036390">
    <property type="entry name" value="WH_DNA-bd_sf"/>
</dbReference>
<dbReference type="InParanoid" id="A0A5R8QBU0"/>
<evidence type="ECO:0000256" key="2">
    <source>
        <dbReference type="ARBA" id="ARBA00023015"/>
    </source>
</evidence>
<dbReference type="InterPro" id="IPR036388">
    <property type="entry name" value="WH-like_DNA-bd_sf"/>
</dbReference>
<dbReference type="Gene3D" id="1.10.10.10">
    <property type="entry name" value="Winged helix-like DNA-binding domain superfamily/Winged helix DNA-binding domain"/>
    <property type="match status" value="1"/>
</dbReference>
<keyword evidence="3" id="KW-0238">DNA-binding</keyword>
<reference evidence="5 6" key="1">
    <citation type="submission" date="2019-05" db="EMBL/GenBank/DDBJ databases">
        <title>Culicoidintestinum kansasii gen. nov., sp. nov. from the gastrointestinal tract of the biting midge, Culicoides sonorensis.</title>
        <authorList>
            <person name="Neupane S."/>
            <person name="Ghosh A."/>
            <person name="Gunther S."/>
            <person name="Martin K."/>
            <person name="Zurek L."/>
        </authorList>
    </citation>
    <scope>NUCLEOTIDE SEQUENCE [LARGE SCALE GENOMIC DNA]</scope>
    <source>
        <strain evidence="5 6">CS-1</strain>
    </source>
</reference>
<comment type="caution">
    <text evidence="5">The sequence shown here is derived from an EMBL/GenBank/DDBJ whole genome shotgun (WGS) entry which is preliminary data.</text>
</comment>
<accession>A0A5R8QBU0</accession>
<dbReference type="GO" id="GO:0045892">
    <property type="term" value="P:negative regulation of DNA-templated transcription"/>
    <property type="evidence" value="ECO:0007669"/>
    <property type="project" value="InterPro"/>
</dbReference>
<evidence type="ECO:0000313" key="5">
    <source>
        <dbReference type="EMBL" id="TLG73794.1"/>
    </source>
</evidence>
<evidence type="ECO:0000313" key="6">
    <source>
        <dbReference type="Proteomes" id="UP000306912"/>
    </source>
</evidence>
<dbReference type="Gene3D" id="1.10.4040.10">
    <property type="entry name" value="Penicillinase repressor domain"/>
    <property type="match status" value="1"/>
</dbReference>
<evidence type="ECO:0000256" key="3">
    <source>
        <dbReference type="ARBA" id="ARBA00023125"/>
    </source>
</evidence>
<dbReference type="SUPFAM" id="SSF46785">
    <property type="entry name" value="Winged helix' DNA-binding domain"/>
    <property type="match status" value="1"/>
</dbReference>
<dbReference type="GO" id="GO:0003677">
    <property type="term" value="F:DNA binding"/>
    <property type="evidence" value="ECO:0007669"/>
    <property type="project" value="UniProtKB-KW"/>
</dbReference>
<evidence type="ECO:0000256" key="1">
    <source>
        <dbReference type="ARBA" id="ARBA00011046"/>
    </source>
</evidence>
<protein>
    <submittedName>
        <fullName evidence="5">BlaI/MecI/CopY family transcriptional regulator</fullName>
    </submittedName>
</protein>
<keyword evidence="6" id="KW-1185">Reference proteome</keyword>
<sequence>MSNSQISSSEFEIMRVIWDMGGKAYFSEITERLEAAGFSWKNNTILTFLSRLVEKQILSINKVGRKNEYCALVDEHEYAADQTVSFVGRVYEGDVKGLVSTLIQQDLISVDDLDELKDFWKGTKKTDE</sequence>
<organism evidence="5 6">
    <name type="scientific">Culicoidibacter larvae</name>
    <dbReference type="NCBI Taxonomy" id="2579976"/>
    <lineage>
        <taxon>Bacteria</taxon>
        <taxon>Bacillati</taxon>
        <taxon>Bacillota</taxon>
        <taxon>Culicoidibacteria</taxon>
        <taxon>Culicoidibacterales</taxon>
        <taxon>Culicoidibacteraceae</taxon>
        <taxon>Culicoidibacter</taxon>
    </lineage>
</organism>
<keyword evidence="2" id="KW-0805">Transcription regulation</keyword>
<dbReference type="EMBL" id="VBWP01000005">
    <property type="protein sequence ID" value="TLG73794.1"/>
    <property type="molecule type" value="Genomic_DNA"/>
</dbReference>
<dbReference type="AlphaFoldDB" id="A0A5R8QBU0"/>
<evidence type="ECO:0000256" key="4">
    <source>
        <dbReference type="ARBA" id="ARBA00023163"/>
    </source>
</evidence>
<dbReference type="PIRSF" id="PIRSF019455">
    <property type="entry name" value="CopR_AtkY"/>
    <property type="match status" value="1"/>
</dbReference>
<name>A0A5R8QBU0_9FIRM</name>
<gene>
    <name evidence="5" type="ORF">FEZ08_06580</name>
</gene>
<proteinExistence type="inferred from homology"/>
<dbReference type="Proteomes" id="UP000306912">
    <property type="component" value="Unassembled WGS sequence"/>
</dbReference>